<organism evidence="1 2">
    <name type="scientific">Aliivibrio finisterrensis</name>
    <dbReference type="NCBI Taxonomy" id="511998"/>
    <lineage>
        <taxon>Bacteria</taxon>
        <taxon>Pseudomonadati</taxon>
        <taxon>Pseudomonadota</taxon>
        <taxon>Gammaproteobacteria</taxon>
        <taxon>Vibrionales</taxon>
        <taxon>Vibrionaceae</taxon>
        <taxon>Aliivibrio</taxon>
    </lineage>
</organism>
<gene>
    <name evidence="1" type="ORF">F8B77_10855</name>
</gene>
<name>A0A6N6RRU0_9GAMM</name>
<comment type="caution">
    <text evidence="1">The sequence shown here is derived from an EMBL/GenBank/DDBJ whole genome shotgun (WGS) entry which is preliminary data.</text>
</comment>
<proteinExistence type="predicted"/>
<protein>
    <recommendedName>
        <fullName evidence="3">Uracil-DNA glycosylase</fullName>
    </recommendedName>
</protein>
<accession>A0A6N6RRU0</accession>
<dbReference type="Proteomes" id="UP000434870">
    <property type="component" value="Unassembled WGS sequence"/>
</dbReference>
<dbReference type="InterPro" id="IPR036895">
    <property type="entry name" value="Uracil-DNA_glycosylase-like_sf"/>
</dbReference>
<evidence type="ECO:0000313" key="2">
    <source>
        <dbReference type="Proteomes" id="UP000434870"/>
    </source>
</evidence>
<dbReference type="AlphaFoldDB" id="A0A6N6RRU0"/>
<dbReference type="Gene3D" id="3.40.470.10">
    <property type="entry name" value="Uracil-DNA glycosylase-like domain"/>
    <property type="match status" value="1"/>
</dbReference>
<dbReference type="EMBL" id="WBVP01000011">
    <property type="protein sequence ID" value="KAB2824305.1"/>
    <property type="molecule type" value="Genomic_DNA"/>
</dbReference>
<dbReference type="RefSeq" id="WP_151655358.1">
    <property type="nucleotide sequence ID" value="NZ_WBVP01000011.1"/>
</dbReference>
<sequence>MMTKNEELREAYLDILKGIDAAYLVPNKSNNPSTKGLSGLFLTSIHPNYGNAKNKIMIIGRETKGWKWNEKIGVELVDLESCVDQALKSHNSFFFNQLKKKNSRGKAFHNFTRTVGKKSGTEGLIYANLFCFALNKTIPTKSPIFEEIVNLSERLLCAQIEILKPDIILFMNGFDKSSVAARRQIFPIDGENNVCLDPKNYFDEHGLSSKQLWTFDLKFGDQRIKSYRTYHPSAVSKKAKEGRDFLISLLPNKESK</sequence>
<evidence type="ECO:0008006" key="3">
    <source>
        <dbReference type="Google" id="ProtNLM"/>
    </source>
</evidence>
<evidence type="ECO:0000313" key="1">
    <source>
        <dbReference type="EMBL" id="KAB2824305.1"/>
    </source>
</evidence>
<reference evidence="1 2" key="1">
    <citation type="submission" date="2019-09" db="EMBL/GenBank/DDBJ databases">
        <title>Genome of Aliivibrio finisterrensis LMG 23869 (type strain).</title>
        <authorList>
            <person name="Bowman J.P."/>
        </authorList>
    </citation>
    <scope>NUCLEOTIDE SEQUENCE [LARGE SCALE GENOMIC DNA]</scope>
    <source>
        <strain evidence="1 2">LMG 23869</strain>
    </source>
</reference>